<gene>
    <name evidence="1" type="ORF">METZ01_LOCUS82390</name>
</gene>
<organism evidence="1">
    <name type="scientific">marine metagenome</name>
    <dbReference type="NCBI Taxonomy" id="408172"/>
    <lineage>
        <taxon>unclassified sequences</taxon>
        <taxon>metagenomes</taxon>
        <taxon>ecological metagenomes</taxon>
    </lineage>
</organism>
<accession>A0A381UN04</accession>
<dbReference type="EMBL" id="UINC01006770">
    <property type="protein sequence ID" value="SVA29536.1"/>
    <property type="molecule type" value="Genomic_DNA"/>
</dbReference>
<sequence length="35" mass="4096">MIQYKSIIYEEKLLPFNANPLTDRQSISEVLSEKP</sequence>
<dbReference type="AlphaFoldDB" id="A0A381UN04"/>
<reference evidence="1" key="1">
    <citation type="submission" date="2018-05" db="EMBL/GenBank/DDBJ databases">
        <authorList>
            <person name="Lanie J.A."/>
            <person name="Ng W.-L."/>
            <person name="Kazmierczak K.M."/>
            <person name="Andrzejewski T.M."/>
            <person name="Davidsen T.M."/>
            <person name="Wayne K.J."/>
            <person name="Tettelin H."/>
            <person name="Glass J.I."/>
            <person name="Rusch D."/>
            <person name="Podicherti R."/>
            <person name="Tsui H.-C.T."/>
            <person name="Winkler M.E."/>
        </authorList>
    </citation>
    <scope>NUCLEOTIDE SEQUENCE</scope>
</reference>
<name>A0A381UN04_9ZZZZ</name>
<evidence type="ECO:0000313" key="1">
    <source>
        <dbReference type="EMBL" id="SVA29536.1"/>
    </source>
</evidence>
<proteinExistence type="predicted"/>
<protein>
    <submittedName>
        <fullName evidence="1">Uncharacterized protein</fullName>
    </submittedName>
</protein>